<keyword evidence="2" id="KW-1133">Transmembrane helix</keyword>
<dbReference type="EMBL" id="MU007017">
    <property type="protein sequence ID" value="KAF2434226.1"/>
    <property type="molecule type" value="Genomic_DNA"/>
</dbReference>
<gene>
    <name evidence="3" type="ORF">EJ08DRAFT_693768</name>
</gene>
<dbReference type="AlphaFoldDB" id="A0A9P4U260"/>
<feature type="transmembrane region" description="Helical" evidence="2">
    <location>
        <begin position="6"/>
        <end position="28"/>
    </location>
</feature>
<sequence length="116" mass="12860">MPPINLQSFFIGFLFTVIPTLTVSAYAANNNFNDFEISGKEALEMMKGMGMDKQVINNMDPDVLEAQIKKLMKSGVIDNMMKQFGGVEGIKGMFGRGDDGEKEGGEAEEERWAKEL</sequence>
<dbReference type="Proteomes" id="UP000800235">
    <property type="component" value="Unassembled WGS sequence"/>
</dbReference>
<evidence type="ECO:0000256" key="1">
    <source>
        <dbReference type="SAM" id="MobiDB-lite"/>
    </source>
</evidence>
<proteinExistence type="predicted"/>
<evidence type="ECO:0000313" key="4">
    <source>
        <dbReference type="Proteomes" id="UP000800235"/>
    </source>
</evidence>
<evidence type="ECO:0000313" key="3">
    <source>
        <dbReference type="EMBL" id="KAF2434226.1"/>
    </source>
</evidence>
<keyword evidence="4" id="KW-1185">Reference proteome</keyword>
<evidence type="ECO:0000256" key="2">
    <source>
        <dbReference type="SAM" id="Phobius"/>
    </source>
</evidence>
<organism evidence="3 4">
    <name type="scientific">Tothia fuscella</name>
    <dbReference type="NCBI Taxonomy" id="1048955"/>
    <lineage>
        <taxon>Eukaryota</taxon>
        <taxon>Fungi</taxon>
        <taxon>Dikarya</taxon>
        <taxon>Ascomycota</taxon>
        <taxon>Pezizomycotina</taxon>
        <taxon>Dothideomycetes</taxon>
        <taxon>Pleosporomycetidae</taxon>
        <taxon>Venturiales</taxon>
        <taxon>Cylindrosympodiaceae</taxon>
        <taxon>Tothia</taxon>
    </lineage>
</organism>
<accession>A0A9P4U260</accession>
<feature type="compositionally biased region" description="Basic and acidic residues" evidence="1">
    <location>
        <begin position="96"/>
        <end position="116"/>
    </location>
</feature>
<keyword evidence="2" id="KW-0812">Transmembrane</keyword>
<comment type="caution">
    <text evidence="3">The sequence shown here is derived from an EMBL/GenBank/DDBJ whole genome shotgun (WGS) entry which is preliminary data.</text>
</comment>
<keyword evidence="2" id="KW-0472">Membrane</keyword>
<name>A0A9P4U260_9PEZI</name>
<reference evidence="3" key="1">
    <citation type="journal article" date="2020" name="Stud. Mycol.">
        <title>101 Dothideomycetes genomes: a test case for predicting lifestyles and emergence of pathogens.</title>
        <authorList>
            <person name="Haridas S."/>
            <person name="Albert R."/>
            <person name="Binder M."/>
            <person name="Bloem J."/>
            <person name="Labutti K."/>
            <person name="Salamov A."/>
            <person name="Andreopoulos B."/>
            <person name="Baker S."/>
            <person name="Barry K."/>
            <person name="Bills G."/>
            <person name="Bluhm B."/>
            <person name="Cannon C."/>
            <person name="Castanera R."/>
            <person name="Culley D."/>
            <person name="Daum C."/>
            <person name="Ezra D."/>
            <person name="Gonzalez J."/>
            <person name="Henrissat B."/>
            <person name="Kuo A."/>
            <person name="Liang C."/>
            <person name="Lipzen A."/>
            <person name="Lutzoni F."/>
            <person name="Magnuson J."/>
            <person name="Mondo S."/>
            <person name="Nolan M."/>
            <person name="Ohm R."/>
            <person name="Pangilinan J."/>
            <person name="Park H.-J."/>
            <person name="Ramirez L."/>
            <person name="Alfaro M."/>
            <person name="Sun H."/>
            <person name="Tritt A."/>
            <person name="Yoshinaga Y."/>
            <person name="Zwiers L.-H."/>
            <person name="Turgeon B."/>
            <person name="Goodwin S."/>
            <person name="Spatafora J."/>
            <person name="Crous P."/>
            <person name="Grigoriev I."/>
        </authorList>
    </citation>
    <scope>NUCLEOTIDE SEQUENCE</scope>
    <source>
        <strain evidence="3">CBS 130266</strain>
    </source>
</reference>
<protein>
    <submittedName>
        <fullName evidence="3">Uncharacterized protein</fullName>
    </submittedName>
</protein>
<feature type="region of interest" description="Disordered" evidence="1">
    <location>
        <begin position="94"/>
        <end position="116"/>
    </location>
</feature>